<dbReference type="EMBL" id="DSIY01000289">
    <property type="protein sequence ID" value="HEG92220.1"/>
    <property type="molecule type" value="Genomic_DNA"/>
</dbReference>
<evidence type="ECO:0000259" key="1">
    <source>
        <dbReference type="Pfam" id="PF01935"/>
    </source>
</evidence>
<comment type="caution">
    <text evidence="2">The sequence shown here is derived from an EMBL/GenBank/DDBJ whole genome shotgun (WGS) entry which is preliminary data.</text>
</comment>
<proteinExistence type="predicted"/>
<organism evidence="2">
    <name type="scientific">Thermorudis peleae</name>
    <dbReference type="NCBI Taxonomy" id="1382356"/>
    <lineage>
        <taxon>Bacteria</taxon>
        <taxon>Pseudomonadati</taxon>
        <taxon>Thermomicrobiota</taxon>
        <taxon>Thermomicrobia</taxon>
        <taxon>Thermomicrobia incertae sedis</taxon>
        <taxon>Thermorudis</taxon>
    </lineage>
</organism>
<dbReference type="Pfam" id="PF01935">
    <property type="entry name" value="DUF87"/>
    <property type="match status" value="1"/>
</dbReference>
<sequence>MPTFKLFPDDQIVGVFIGFREGGMEFHADLVLPYRSEFQSVPMHGQFVLVQLETPEEAVLGRITAFEPAGKLAQGAGEEFTLRALRERRPVPEDLRQDYLKYRVNIRVLGVLRARDEELLFVPSHRRLPHLGSPVAFASPPVLQEIAGHNDPGAVIGHLALGEYIYAEGSELLQPQAWMQVKSPEVQIRFPVENLVSRRSFVFARAGFGKSNLIKLLFSELYRNTPTVLKRGGRQVPVGTLIFDPDGEYFWPDDKGRPGLCDVPWLEDKLVIFTSRRAPSAFYGSFVAGSTKLDIRTLRPRDVIRIALPADRQEQQNVRKLAALNDHNWRELVNLIHDHGYQAELGRIQELLGLESSQEAEALAARSNMTTIVNMIHDPHSQLMALLLHALKAGKLCVVDVSQMSGGQALILSGLILRYIFDHNQEHFTAANPETIPVIAVVEEAQAVLDERKSGTEPYITWVKEGRKYDLGALMVTQQPGSIPKEILSQGDNWFIFHLLSRADLAALNAANAHFSEDLLSALLNEPIVGQGVFWSSVSGHRSYPVPVRALSFEKLTPLRDPEYCEAAADTYAMKLRREAEERILRAAHQAGLISSNGDGYAGHTGVETTRVETIASTNQNPGSEVAATSTESIDEPVTELDPMRVYELLAVKAVRDNEDVRKELESRGMLWGRLQAVIRDSLPKDILDRDDLAYKLVPTVLNRLYGPERAGGWHTTRDGNRTWIRCGPRGETT</sequence>
<feature type="domain" description="Helicase HerA central" evidence="1">
    <location>
        <begin position="182"/>
        <end position="419"/>
    </location>
</feature>
<dbReference type="InterPro" id="IPR008571">
    <property type="entry name" value="HerA-like"/>
</dbReference>
<protein>
    <submittedName>
        <fullName evidence="2">DUF87 domain-containing protein</fullName>
    </submittedName>
</protein>
<evidence type="ECO:0000313" key="2">
    <source>
        <dbReference type="EMBL" id="HEG92220.1"/>
    </source>
</evidence>
<dbReference type="Gene3D" id="3.40.50.300">
    <property type="entry name" value="P-loop containing nucleotide triphosphate hydrolases"/>
    <property type="match status" value="2"/>
</dbReference>
<dbReference type="InterPro" id="IPR002789">
    <property type="entry name" value="HerA_central"/>
</dbReference>
<dbReference type="PANTHER" id="PTHR42957:SF1">
    <property type="entry name" value="HELICASE MJ1565-RELATED"/>
    <property type="match status" value="1"/>
</dbReference>
<dbReference type="SUPFAM" id="SSF52540">
    <property type="entry name" value="P-loop containing nucleoside triphosphate hydrolases"/>
    <property type="match status" value="1"/>
</dbReference>
<dbReference type="InterPro" id="IPR027417">
    <property type="entry name" value="P-loop_NTPase"/>
</dbReference>
<reference evidence="2" key="1">
    <citation type="journal article" date="2020" name="mSystems">
        <title>Genome- and Community-Level Interaction Insights into Carbon Utilization and Element Cycling Functions of Hydrothermarchaeota in Hydrothermal Sediment.</title>
        <authorList>
            <person name="Zhou Z."/>
            <person name="Liu Y."/>
            <person name="Xu W."/>
            <person name="Pan J."/>
            <person name="Luo Z.H."/>
            <person name="Li M."/>
        </authorList>
    </citation>
    <scope>NUCLEOTIDE SEQUENCE [LARGE SCALE GENOMIC DNA]</scope>
    <source>
        <strain evidence="2">SpSt-210</strain>
    </source>
</reference>
<accession>A0A831TBX7</accession>
<gene>
    <name evidence="2" type="ORF">ENP34_12425</name>
</gene>
<dbReference type="AlphaFoldDB" id="A0A831TBX7"/>
<name>A0A831TBX7_9BACT</name>
<dbReference type="PANTHER" id="PTHR42957">
    <property type="entry name" value="HELICASE MJ1565-RELATED"/>
    <property type="match status" value="1"/>
</dbReference>